<accession>A0AAU6W4M6</accession>
<evidence type="ECO:0000313" key="1">
    <source>
        <dbReference type="EMBL" id="XAI71475.1"/>
    </source>
</evidence>
<gene>
    <name evidence="1" type="ORF">Aurca01_00087</name>
</gene>
<dbReference type="EMBL" id="PP179334">
    <property type="protein sequence ID" value="XAI71475.1"/>
    <property type="molecule type" value="Genomic_DNA"/>
</dbReference>
<name>A0AAU6W4M6_9VIRU</name>
<organism evidence="1">
    <name type="scientific">Pseudomonas phage Aurca01</name>
    <dbReference type="NCBI Taxonomy" id="3138527"/>
    <lineage>
        <taxon>Viruses</taxon>
    </lineage>
</organism>
<proteinExistence type="predicted"/>
<reference evidence="1" key="1">
    <citation type="journal article" date="2024" name="J. Gen. Virol.">
        <title>Novel phages of Pseudomonas syringae unveil numerous potential auxiliary metabolic genes.</title>
        <authorList>
            <person name="Feltin C."/>
            <person name="Garneau J.R."/>
            <person name="Morris C.E."/>
            <person name="Berard A."/>
            <person name="Torres-Barcelo C."/>
        </authorList>
    </citation>
    <scope>NUCLEOTIDE SEQUENCE</scope>
</reference>
<sequence>MYQLPNPSEPLIAKFSEGLIRTSFLIGRPDGPFIPE</sequence>
<protein>
    <submittedName>
        <fullName evidence="1">Uncharacterized protein</fullName>
    </submittedName>
</protein>